<dbReference type="PANTHER" id="PTHR42753">
    <property type="entry name" value="MITOCHONDRIAL RIBOSOME PROTEIN L39/PROLYL-TRNA LIGASE FAMILY MEMBER"/>
    <property type="match status" value="1"/>
</dbReference>
<evidence type="ECO:0000256" key="6">
    <source>
        <dbReference type="ARBA" id="ARBA00022917"/>
    </source>
</evidence>
<dbReference type="PRINTS" id="PR01046">
    <property type="entry name" value="TRNASYNTHPRO"/>
</dbReference>
<reference evidence="11 12" key="1">
    <citation type="journal article" date="2015" name="Nature">
        <title>rRNA introns, odd ribosomes, and small enigmatic genomes across a large radiation of phyla.</title>
        <authorList>
            <person name="Brown C.T."/>
            <person name="Hug L.A."/>
            <person name="Thomas B.C."/>
            <person name="Sharon I."/>
            <person name="Castelle C.J."/>
            <person name="Singh A."/>
            <person name="Wilkins M.J."/>
            <person name="Williams K.H."/>
            <person name="Banfield J.F."/>
        </authorList>
    </citation>
    <scope>NUCLEOTIDE SEQUENCE [LARGE SCALE GENOMIC DNA]</scope>
</reference>
<dbReference type="InterPro" id="IPR002314">
    <property type="entry name" value="aa-tRNA-synt_IIb"/>
</dbReference>
<evidence type="ECO:0000256" key="1">
    <source>
        <dbReference type="ARBA" id="ARBA00012831"/>
    </source>
</evidence>
<dbReference type="PROSITE" id="PS50862">
    <property type="entry name" value="AA_TRNA_LIGASE_II"/>
    <property type="match status" value="1"/>
</dbReference>
<dbReference type="Gene3D" id="3.30.930.10">
    <property type="entry name" value="Bira Bifunctional Protein, Domain 2"/>
    <property type="match status" value="1"/>
</dbReference>
<dbReference type="InterPro" id="IPR006195">
    <property type="entry name" value="aa-tRNA-synth_II"/>
</dbReference>
<accession>A0A0G0Z496</accession>
<evidence type="ECO:0000259" key="10">
    <source>
        <dbReference type="PROSITE" id="PS50862"/>
    </source>
</evidence>
<organism evidence="11 12">
    <name type="scientific">candidate division CPR1 bacterium GW2011_GWA2_42_17</name>
    <dbReference type="NCBI Taxonomy" id="1618341"/>
    <lineage>
        <taxon>Bacteria</taxon>
        <taxon>candidate division CPR1</taxon>
    </lineage>
</organism>
<keyword evidence="7 11" id="KW-0030">Aminoacyl-tRNA synthetase</keyword>
<dbReference type="SUPFAM" id="SSF52954">
    <property type="entry name" value="Class II aaRS ABD-related"/>
    <property type="match status" value="1"/>
</dbReference>
<evidence type="ECO:0000256" key="3">
    <source>
        <dbReference type="ARBA" id="ARBA00022598"/>
    </source>
</evidence>
<keyword evidence="5" id="KW-0067">ATP-binding</keyword>
<dbReference type="PATRIC" id="fig|1618341.3.peg.500"/>
<evidence type="ECO:0000256" key="8">
    <source>
        <dbReference type="ARBA" id="ARBA00029731"/>
    </source>
</evidence>
<dbReference type="GO" id="GO:0005829">
    <property type="term" value="C:cytosol"/>
    <property type="evidence" value="ECO:0007669"/>
    <property type="project" value="TreeGrafter"/>
</dbReference>
<dbReference type="Proteomes" id="UP000034875">
    <property type="component" value="Unassembled WGS sequence"/>
</dbReference>
<dbReference type="InterPro" id="IPR033730">
    <property type="entry name" value="ProRS_core_prok"/>
</dbReference>
<dbReference type="InterPro" id="IPR045864">
    <property type="entry name" value="aa-tRNA-synth_II/BPL/LPL"/>
</dbReference>
<gene>
    <name evidence="11" type="ORF">UV05_C0030G0003</name>
</gene>
<dbReference type="AlphaFoldDB" id="A0A0G0Z496"/>
<dbReference type="InterPro" id="IPR004154">
    <property type="entry name" value="Anticodon-bd"/>
</dbReference>
<evidence type="ECO:0000256" key="9">
    <source>
        <dbReference type="ARBA" id="ARBA00047671"/>
    </source>
</evidence>
<comment type="caution">
    <text evidence="11">The sequence shown here is derived from an EMBL/GenBank/DDBJ whole genome shotgun (WGS) entry which is preliminary data.</text>
</comment>
<dbReference type="EC" id="6.1.1.15" evidence="1"/>
<comment type="catalytic activity">
    <reaction evidence="9">
        <text>tRNA(Pro) + L-proline + ATP = L-prolyl-tRNA(Pro) + AMP + diphosphate</text>
        <dbReference type="Rhea" id="RHEA:14305"/>
        <dbReference type="Rhea" id="RHEA-COMP:9700"/>
        <dbReference type="Rhea" id="RHEA-COMP:9702"/>
        <dbReference type="ChEBI" id="CHEBI:30616"/>
        <dbReference type="ChEBI" id="CHEBI:33019"/>
        <dbReference type="ChEBI" id="CHEBI:60039"/>
        <dbReference type="ChEBI" id="CHEBI:78442"/>
        <dbReference type="ChEBI" id="CHEBI:78532"/>
        <dbReference type="ChEBI" id="CHEBI:456215"/>
        <dbReference type="EC" id="6.1.1.15"/>
    </reaction>
</comment>
<dbReference type="InterPro" id="IPR050062">
    <property type="entry name" value="Pro-tRNA_synthetase"/>
</dbReference>
<dbReference type="Pfam" id="PF03129">
    <property type="entry name" value="HGTP_anticodon"/>
    <property type="match status" value="1"/>
</dbReference>
<sequence>MLYRLNKFIGKSSKTGPAEEPSANAQLLERAGFVFKYASGLYEYLPFGLAVLKKIENIIRKNLNALSCQEVLMTSLQPKGLWRKTGRWDDMAGVMYQFKDHSGKDFGLSMTHEEPITQMAARAINSYKDLPFCAYQIQTKHRDESRAKSGVIRGREFIMKDAYSFHASQEDFEKFYAVMTDIYQNIFKECGLDSLVVEAPGGSFSKVNSHEFQVLSPAGEDKILFCDKCQKAFNRDLFGAEDTPKCLVCGGELIEKVGIEVGNIFQLGTKYSAMLGCEFTDSDGKKQPVIMGCYGIGVSRLLGTIVEVSHDDKGMIWPASVAPAVAQVMVLSEDDGTKKLAEQFLAQAEKSGLALVYDDRDVSAGVKLAEADLLGLPYRVVVSEKNAGQIEIKKRTDTNTKLVDLAEVLAILNVES</sequence>
<dbReference type="GO" id="GO:0004827">
    <property type="term" value="F:proline-tRNA ligase activity"/>
    <property type="evidence" value="ECO:0007669"/>
    <property type="project" value="UniProtKB-EC"/>
</dbReference>
<name>A0A0G0Z496_9BACT</name>
<dbReference type="EMBL" id="LCCZ01000030">
    <property type="protein sequence ID" value="KKS43562.1"/>
    <property type="molecule type" value="Genomic_DNA"/>
</dbReference>
<evidence type="ECO:0000256" key="4">
    <source>
        <dbReference type="ARBA" id="ARBA00022741"/>
    </source>
</evidence>
<evidence type="ECO:0000256" key="7">
    <source>
        <dbReference type="ARBA" id="ARBA00023146"/>
    </source>
</evidence>
<keyword evidence="6" id="KW-0648">Protein biosynthesis</keyword>
<dbReference type="CDD" id="cd00779">
    <property type="entry name" value="ProRS_core_prok"/>
    <property type="match status" value="1"/>
</dbReference>
<keyword evidence="4" id="KW-0547">Nucleotide-binding</keyword>
<protein>
    <recommendedName>
        <fullName evidence="2">Proline--tRNA ligase</fullName>
        <ecNumber evidence="1">6.1.1.15</ecNumber>
    </recommendedName>
    <alternativeName>
        <fullName evidence="8">Prolyl-tRNA synthetase</fullName>
    </alternativeName>
</protein>
<dbReference type="GO" id="GO:0006433">
    <property type="term" value="P:prolyl-tRNA aminoacylation"/>
    <property type="evidence" value="ECO:0007669"/>
    <property type="project" value="InterPro"/>
</dbReference>
<dbReference type="GO" id="GO:0005524">
    <property type="term" value="F:ATP binding"/>
    <property type="evidence" value="ECO:0007669"/>
    <property type="project" value="UniProtKB-KW"/>
</dbReference>
<dbReference type="InterPro" id="IPR036621">
    <property type="entry name" value="Anticodon-bd_dom_sf"/>
</dbReference>
<dbReference type="InterPro" id="IPR002316">
    <property type="entry name" value="Pro-tRNA-ligase_IIa"/>
</dbReference>
<evidence type="ECO:0000313" key="12">
    <source>
        <dbReference type="Proteomes" id="UP000034875"/>
    </source>
</evidence>
<feature type="domain" description="Aminoacyl-transfer RNA synthetases class-II family profile" evidence="10">
    <location>
        <begin position="40"/>
        <end position="318"/>
    </location>
</feature>
<proteinExistence type="predicted"/>
<dbReference type="Gene3D" id="3.40.50.800">
    <property type="entry name" value="Anticodon-binding domain"/>
    <property type="match status" value="1"/>
</dbReference>
<dbReference type="Pfam" id="PF00587">
    <property type="entry name" value="tRNA-synt_2b"/>
    <property type="match status" value="1"/>
</dbReference>
<keyword evidence="3" id="KW-0436">Ligase</keyword>
<dbReference type="PANTHER" id="PTHR42753:SF2">
    <property type="entry name" value="PROLINE--TRNA LIGASE"/>
    <property type="match status" value="1"/>
</dbReference>
<evidence type="ECO:0000313" key="11">
    <source>
        <dbReference type="EMBL" id="KKS43562.1"/>
    </source>
</evidence>
<evidence type="ECO:0000256" key="5">
    <source>
        <dbReference type="ARBA" id="ARBA00022840"/>
    </source>
</evidence>
<dbReference type="SUPFAM" id="SSF55681">
    <property type="entry name" value="Class II aaRS and biotin synthetases"/>
    <property type="match status" value="1"/>
</dbReference>
<evidence type="ECO:0000256" key="2">
    <source>
        <dbReference type="ARBA" id="ARBA00019110"/>
    </source>
</evidence>